<dbReference type="Proteomes" id="UP000593580">
    <property type="component" value="Chromosome"/>
</dbReference>
<dbReference type="InterPro" id="IPR035919">
    <property type="entry name" value="EAL_sf"/>
</dbReference>
<dbReference type="PROSITE" id="PS50883">
    <property type="entry name" value="EAL"/>
    <property type="match status" value="1"/>
</dbReference>
<dbReference type="PANTHER" id="PTHR33121">
    <property type="entry name" value="CYCLIC DI-GMP PHOSPHODIESTERASE PDEF"/>
    <property type="match status" value="1"/>
</dbReference>
<dbReference type="InterPro" id="IPR001633">
    <property type="entry name" value="EAL_dom"/>
</dbReference>
<reference evidence="3 4" key="1">
    <citation type="submission" date="2019-07" db="EMBL/GenBank/DDBJ databases">
        <title>Sulfurimonas paralvinellae sp. nov., a novel mesophilic, hydrogen- and sulfur-oxidizing chemolithoautotroph within the Epsilonproteo- bacteria isolated from a deep-sea hydrothermal vent polychaete nest, reclassification of Thiomicrospira denitrificans as Sulfurimonas denitrificans comb. nov. and emended description of the genus Sulfurimonas.</title>
        <authorList>
            <person name="Wang S."/>
            <person name="Jiang L."/>
            <person name="Shao Z."/>
        </authorList>
    </citation>
    <scope>NUCLEOTIDE SEQUENCE [LARGE SCALE GENOMIC DNA]</scope>
    <source>
        <strain evidence="3 4">GO25</strain>
    </source>
</reference>
<dbReference type="PANTHER" id="PTHR33121:SF71">
    <property type="entry name" value="OXYGEN SENSOR PROTEIN DOSP"/>
    <property type="match status" value="1"/>
</dbReference>
<proteinExistence type="predicted"/>
<feature type="domain" description="EAL" evidence="1">
    <location>
        <begin position="176"/>
        <end position="417"/>
    </location>
</feature>
<evidence type="ECO:0000259" key="1">
    <source>
        <dbReference type="PROSITE" id="PS50883"/>
    </source>
</evidence>
<evidence type="ECO:0000259" key="2">
    <source>
        <dbReference type="PROSITE" id="PS50887"/>
    </source>
</evidence>
<dbReference type="SMART" id="SM00052">
    <property type="entry name" value="EAL"/>
    <property type="match status" value="1"/>
</dbReference>
<dbReference type="EMBL" id="CP041406">
    <property type="protein sequence ID" value="QOP46039.1"/>
    <property type="molecule type" value="Genomic_DNA"/>
</dbReference>
<feature type="domain" description="GGDEF" evidence="2">
    <location>
        <begin position="34"/>
        <end position="165"/>
    </location>
</feature>
<evidence type="ECO:0000313" key="4">
    <source>
        <dbReference type="Proteomes" id="UP000593580"/>
    </source>
</evidence>
<gene>
    <name evidence="3" type="ORF">FM071_06905</name>
</gene>
<evidence type="ECO:0000313" key="3">
    <source>
        <dbReference type="EMBL" id="QOP46039.1"/>
    </source>
</evidence>
<dbReference type="InterPro" id="IPR043128">
    <property type="entry name" value="Rev_trsase/Diguanyl_cyclase"/>
</dbReference>
<accession>A0A7M1B8H9</accession>
<dbReference type="InterPro" id="IPR000160">
    <property type="entry name" value="GGDEF_dom"/>
</dbReference>
<dbReference type="NCBIfam" id="TIGR00254">
    <property type="entry name" value="GGDEF"/>
    <property type="match status" value="1"/>
</dbReference>
<protein>
    <submittedName>
        <fullName evidence="3">Bifunctional diguanylate cyclase/phosphodiesterase</fullName>
    </submittedName>
</protein>
<dbReference type="GO" id="GO:0071111">
    <property type="term" value="F:cyclic-guanylate-specific phosphodiesterase activity"/>
    <property type="evidence" value="ECO:0007669"/>
    <property type="project" value="InterPro"/>
</dbReference>
<dbReference type="Pfam" id="PF00563">
    <property type="entry name" value="EAL"/>
    <property type="match status" value="1"/>
</dbReference>
<dbReference type="InterPro" id="IPR050706">
    <property type="entry name" value="Cyclic-di-GMP_PDE-like"/>
</dbReference>
<dbReference type="AlphaFoldDB" id="A0A7M1B8H9"/>
<dbReference type="KEGG" id="spal:FM071_06905"/>
<organism evidence="3 4">
    <name type="scientific">Sulfurimonas paralvinellae</name>
    <dbReference type="NCBI Taxonomy" id="317658"/>
    <lineage>
        <taxon>Bacteria</taxon>
        <taxon>Pseudomonadati</taxon>
        <taxon>Campylobacterota</taxon>
        <taxon>Epsilonproteobacteria</taxon>
        <taxon>Campylobacterales</taxon>
        <taxon>Sulfurimonadaceae</taxon>
        <taxon>Sulfurimonas</taxon>
    </lineage>
</organism>
<dbReference type="PROSITE" id="PS50887">
    <property type="entry name" value="GGDEF"/>
    <property type="match status" value="1"/>
</dbReference>
<sequence>MSFQLEKRDWDFYKDQLTGLDNHFALLEYIKLNSRLNIFVVNIDNFNNINSTYGYVVGDEILTEIAKYLTLLKPQNAQLFRFDGDEFVFIVNDFFNFRELKDFSESVISFFNQTEIELDHDNIIIKISVTIGVAMGNGIITLNHAAAAVHEARLYKKSSYKIFETKSGYAKKQQENIYWVNKIRSAIEDEKLLGFFQPIRNNKTKKIEKYECLARINDGNNLASPIRFMEACRITGTLSLVTRRIVANAFKVFHSTDYEFSINITSNDINLGYLEEFLMLHVQKYNIDPSRVVLELLEDIVTLTESNMLEQIRSLRKRGFKIALDDFGMENSNFSRLLELHPDYLKIDGIFIKDILENEKSLLIVETIVEFCKKSGIKVIAEYVHNEATLQKIEELGIDYSQGYFIGEPKEILSNSQ</sequence>
<dbReference type="Gene3D" id="3.20.20.450">
    <property type="entry name" value="EAL domain"/>
    <property type="match status" value="1"/>
</dbReference>
<dbReference type="Gene3D" id="3.30.70.270">
    <property type="match status" value="1"/>
</dbReference>
<dbReference type="CDD" id="cd01949">
    <property type="entry name" value="GGDEF"/>
    <property type="match status" value="1"/>
</dbReference>
<dbReference type="SUPFAM" id="SSF55073">
    <property type="entry name" value="Nucleotide cyclase"/>
    <property type="match status" value="1"/>
</dbReference>
<dbReference type="Pfam" id="PF00990">
    <property type="entry name" value="GGDEF"/>
    <property type="match status" value="1"/>
</dbReference>
<dbReference type="SUPFAM" id="SSF141868">
    <property type="entry name" value="EAL domain-like"/>
    <property type="match status" value="1"/>
</dbReference>
<dbReference type="SMART" id="SM00267">
    <property type="entry name" value="GGDEF"/>
    <property type="match status" value="1"/>
</dbReference>
<name>A0A7M1B8H9_9BACT</name>
<keyword evidence="4" id="KW-1185">Reference proteome</keyword>
<dbReference type="InterPro" id="IPR029787">
    <property type="entry name" value="Nucleotide_cyclase"/>
</dbReference>
<dbReference type="CDD" id="cd01948">
    <property type="entry name" value="EAL"/>
    <property type="match status" value="1"/>
</dbReference>
<dbReference type="RefSeq" id="WP_193110138.1">
    <property type="nucleotide sequence ID" value="NZ_CP041406.1"/>
</dbReference>